<accession>A0A942TBX6</accession>
<protein>
    <submittedName>
        <fullName evidence="2">Uncharacterized protein</fullName>
    </submittedName>
</protein>
<sequence>MYKHDIHKGFTYLFFFMITIFILIPFVPISFQIDQFTYMNALIFSIIGSFCFSEIYIGLHESIKEKGFLAIFVRYLFILPVFAINCSLVLLGNWFAMQHKIVDTLNFTWFAVVGGFIWFISFHSAKLVPNLPAMAFKKKEQ</sequence>
<feature type="transmembrane region" description="Helical" evidence="1">
    <location>
        <begin position="37"/>
        <end position="59"/>
    </location>
</feature>
<gene>
    <name evidence="2" type="ORF">KHA97_01220</name>
</gene>
<dbReference type="RefSeq" id="WP_066294823.1">
    <property type="nucleotide sequence ID" value="NZ_JAGYPG010000001.1"/>
</dbReference>
<keyword evidence="1" id="KW-0472">Membrane</keyword>
<comment type="caution">
    <text evidence="2">The sequence shown here is derived from an EMBL/GenBank/DDBJ whole genome shotgun (WGS) entry which is preliminary data.</text>
</comment>
<keyword evidence="3" id="KW-1185">Reference proteome</keyword>
<reference evidence="2 3" key="1">
    <citation type="submission" date="2021-05" db="EMBL/GenBank/DDBJ databases">
        <title>Novel Bacillus species.</title>
        <authorList>
            <person name="Liu G."/>
        </authorList>
    </citation>
    <scope>NUCLEOTIDE SEQUENCE [LARGE SCALE GENOMIC DNA]</scope>
    <source>
        <strain evidence="3">FJAT-49780</strain>
    </source>
</reference>
<feature type="transmembrane region" description="Helical" evidence="1">
    <location>
        <begin position="107"/>
        <end position="128"/>
    </location>
</feature>
<feature type="transmembrane region" description="Helical" evidence="1">
    <location>
        <begin position="12"/>
        <end position="31"/>
    </location>
</feature>
<evidence type="ECO:0000313" key="3">
    <source>
        <dbReference type="Proteomes" id="UP000681414"/>
    </source>
</evidence>
<name>A0A942TBX6_9BACI</name>
<dbReference type="Proteomes" id="UP000681414">
    <property type="component" value="Unassembled WGS sequence"/>
</dbReference>
<organism evidence="2 3">
    <name type="scientific">Lederbergia citri</name>
    <dbReference type="NCBI Taxonomy" id="2833580"/>
    <lineage>
        <taxon>Bacteria</taxon>
        <taxon>Bacillati</taxon>
        <taxon>Bacillota</taxon>
        <taxon>Bacilli</taxon>
        <taxon>Bacillales</taxon>
        <taxon>Bacillaceae</taxon>
        <taxon>Lederbergia</taxon>
    </lineage>
</organism>
<dbReference type="EMBL" id="JAGYPG010000001">
    <property type="protein sequence ID" value="MBS4193689.1"/>
    <property type="molecule type" value="Genomic_DNA"/>
</dbReference>
<keyword evidence="1" id="KW-1133">Transmembrane helix</keyword>
<keyword evidence="1" id="KW-0812">Transmembrane</keyword>
<feature type="transmembrane region" description="Helical" evidence="1">
    <location>
        <begin position="71"/>
        <end position="95"/>
    </location>
</feature>
<evidence type="ECO:0000313" key="2">
    <source>
        <dbReference type="EMBL" id="MBS4193689.1"/>
    </source>
</evidence>
<proteinExistence type="predicted"/>
<dbReference type="AlphaFoldDB" id="A0A942TBX6"/>
<evidence type="ECO:0000256" key="1">
    <source>
        <dbReference type="SAM" id="Phobius"/>
    </source>
</evidence>